<dbReference type="AlphaFoldDB" id="A0A6N3ARB1"/>
<keyword evidence="1" id="KW-1133">Transmembrane helix</keyword>
<sequence>MNIYKKWIVFLFGILIMSFGAVLLSKTALGVAPWEAVNFGLSYTIGLTPGTWIIILSFLSLIIASLLEKKFIKFSSFITALLIGSFIDLWMFLLDFIVLETMLIRCIIFIVAILFSSIGIAIYLYPKLPTNPIDYLMLVIKNKFNLKLMHAKLLIDISLLVLAVIFKGPIGLGTIILTLFIGPSINFWQSILDKYLKTFINSEDCSKLSKSS</sequence>
<reference evidence="2" key="1">
    <citation type="submission" date="2019-11" db="EMBL/GenBank/DDBJ databases">
        <authorList>
            <person name="Feng L."/>
        </authorList>
    </citation>
    <scope>NUCLEOTIDE SEQUENCE</scope>
    <source>
        <strain evidence="2">CTertiumLFYP3</strain>
    </source>
</reference>
<proteinExistence type="predicted"/>
<feature type="transmembrane region" description="Helical" evidence="1">
    <location>
        <begin position="74"/>
        <end position="96"/>
    </location>
</feature>
<evidence type="ECO:0000313" key="2">
    <source>
        <dbReference type="EMBL" id="VYT94964.1"/>
    </source>
</evidence>
<keyword evidence="1" id="KW-0472">Membrane</keyword>
<feature type="transmembrane region" description="Helical" evidence="1">
    <location>
        <begin position="146"/>
        <end position="166"/>
    </location>
</feature>
<dbReference type="EMBL" id="CACRTO010000009">
    <property type="protein sequence ID" value="VYT94964.1"/>
    <property type="molecule type" value="Genomic_DNA"/>
</dbReference>
<protein>
    <recommendedName>
        <fullName evidence="3">YitT family protein</fullName>
    </recommendedName>
</protein>
<feature type="transmembrane region" description="Helical" evidence="1">
    <location>
        <begin position="102"/>
        <end position="125"/>
    </location>
</feature>
<dbReference type="PANTHER" id="PTHR40078:SF1">
    <property type="entry name" value="INTEGRAL MEMBRANE PROTEIN"/>
    <property type="match status" value="1"/>
</dbReference>
<feature type="transmembrane region" description="Helical" evidence="1">
    <location>
        <begin position="7"/>
        <end position="25"/>
    </location>
</feature>
<organism evidence="2">
    <name type="scientific">Clostridium tertium</name>
    <dbReference type="NCBI Taxonomy" id="1559"/>
    <lineage>
        <taxon>Bacteria</taxon>
        <taxon>Bacillati</taxon>
        <taxon>Bacillota</taxon>
        <taxon>Clostridia</taxon>
        <taxon>Eubacteriales</taxon>
        <taxon>Clostridiaceae</taxon>
        <taxon>Clostridium</taxon>
    </lineage>
</organism>
<gene>
    <name evidence="2" type="ORF">CTLFYP3_01084</name>
</gene>
<dbReference type="RefSeq" id="WP_156625616.1">
    <property type="nucleotide sequence ID" value="NZ_CACRTO010000009.1"/>
</dbReference>
<feature type="transmembrane region" description="Helical" evidence="1">
    <location>
        <begin position="45"/>
        <end position="67"/>
    </location>
</feature>
<evidence type="ECO:0000256" key="1">
    <source>
        <dbReference type="SAM" id="Phobius"/>
    </source>
</evidence>
<accession>A0A6N3ARB1</accession>
<name>A0A6N3ARB1_9CLOT</name>
<dbReference type="InterPro" id="IPR038750">
    <property type="entry name" value="YczE/YyaS-like"/>
</dbReference>
<dbReference type="Pfam" id="PF19700">
    <property type="entry name" value="DUF6198"/>
    <property type="match status" value="1"/>
</dbReference>
<evidence type="ECO:0008006" key="3">
    <source>
        <dbReference type="Google" id="ProtNLM"/>
    </source>
</evidence>
<keyword evidence="1" id="KW-0812">Transmembrane</keyword>
<dbReference type="PANTHER" id="PTHR40078">
    <property type="entry name" value="INTEGRAL MEMBRANE PROTEIN-RELATED"/>
    <property type="match status" value="1"/>
</dbReference>
<feature type="transmembrane region" description="Helical" evidence="1">
    <location>
        <begin position="172"/>
        <end position="192"/>
    </location>
</feature>